<reference evidence="1 2" key="1">
    <citation type="submission" date="2023-08" db="EMBL/GenBank/DDBJ databases">
        <title>Comparative genomics and taxonomic characterization of three novel marine species of genus Marivirga.</title>
        <authorList>
            <person name="Muhammad N."/>
            <person name="Kim S.-G."/>
        </authorList>
    </citation>
    <scope>NUCLEOTIDE SEQUENCE [LARGE SCALE GENOMIC DNA]</scope>
    <source>
        <strain evidence="1 2">BDSF4-3</strain>
    </source>
</reference>
<keyword evidence="2" id="KW-1185">Reference proteome</keyword>
<evidence type="ECO:0000313" key="2">
    <source>
        <dbReference type="Proteomes" id="UP001230496"/>
    </source>
</evidence>
<dbReference type="RefSeq" id="WP_308350305.1">
    <property type="nucleotide sequence ID" value="NZ_CP129971.1"/>
</dbReference>
<proteinExistence type="predicted"/>
<dbReference type="EMBL" id="CP129971">
    <property type="protein sequence ID" value="WMN12330.1"/>
    <property type="molecule type" value="Genomic_DNA"/>
</dbReference>
<dbReference type="KEGG" id="msaa:QYS49_33255"/>
<name>A0AA51REW7_9BACT</name>
<dbReference type="AlphaFoldDB" id="A0AA51REW7"/>
<evidence type="ECO:0000313" key="1">
    <source>
        <dbReference type="EMBL" id="WMN12330.1"/>
    </source>
</evidence>
<protein>
    <submittedName>
        <fullName evidence="1">Uncharacterized protein</fullName>
    </submittedName>
</protein>
<accession>A0AA51REW7</accession>
<dbReference type="Proteomes" id="UP001230496">
    <property type="component" value="Chromosome"/>
</dbReference>
<sequence>MNNHNLLEVIQGKWKCFKASNQITEKPLNADFSLLISENLISRMGEGNEFWPRICNFELVGSIKDGYFYREDGCFMQVKPSSNEGLVIELSHKNSLGKLNTYIFQFEKELE</sequence>
<gene>
    <name evidence="1" type="ORF">QYS49_33255</name>
</gene>
<organism evidence="1 2">
    <name type="scientific">Marivirga salinarum</name>
    <dbReference type="NCBI Taxonomy" id="3059078"/>
    <lineage>
        <taxon>Bacteria</taxon>
        <taxon>Pseudomonadati</taxon>
        <taxon>Bacteroidota</taxon>
        <taxon>Cytophagia</taxon>
        <taxon>Cytophagales</taxon>
        <taxon>Marivirgaceae</taxon>
        <taxon>Marivirga</taxon>
    </lineage>
</organism>